<dbReference type="RefSeq" id="WP_338364308.1">
    <property type="nucleotide sequence ID" value="NZ_CAWVOK010000026.1"/>
</dbReference>
<dbReference type="NCBIfam" id="TIGR01071">
    <property type="entry name" value="rplO_bact"/>
    <property type="match status" value="1"/>
</dbReference>
<dbReference type="Pfam" id="PF00828">
    <property type="entry name" value="Ribosomal_L27A"/>
    <property type="match status" value="1"/>
</dbReference>
<evidence type="ECO:0000256" key="2">
    <source>
        <dbReference type="ARBA" id="ARBA00022980"/>
    </source>
</evidence>
<evidence type="ECO:0000313" key="7">
    <source>
        <dbReference type="EMBL" id="CAK8163261.1"/>
    </source>
</evidence>
<dbReference type="Gene3D" id="3.100.10.10">
    <property type="match status" value="1"/>
</dbReference>
<evidence type="ECO:0000259" key="6">
    <source>
        <dbReference type="Pfam" id="PF00828"/>
    </source>
</evidence>
<name>A0ABM9N9D7_9RICK</name>
<dbReference type="SUPFAM" id="SSF52080">
    <property type="entry name" value="Ribosomal proteins L15p and L18e"/>
    <property type="match status" value="1"/>
</dbReference>
<dbReference type="PANTHER" id="PTHR12934:SF11">
    <property type="entry name" value="LARGE RIBOSOMAL SUBUNIT PROTEIN UL15M"/>
    <property type="match status" value="1"/>
</dbReference>
<keyword evidence="3 4" id="KW-0687">Ribonucleoprotein</keyword>
<proteinExistence type="inferred from homology"/>
<organism evidence="7 8">
    <name type="scientific">Candidatus Xenohaliotis californiensis</name>
    <dbReference type="NCBI Taxonomy" id="84677"/>
    <lineage>
        <taxon>Bacteria</taxon>
        <taxon>Pseudomonadati</taxon>
        <taxon>Pseudomonadota</taxon>
        <taxon>Alphaproteobacteria</taxon>
        <taxon>Rickettsiales</taxon>
        <taxon>Anaplasmataceae</taxon>
        <taxon>Candidatus Xenohaliotis</taxon>
    </lineage>
</organism>
<keyword evidence="8" id="KW-1185">Reference proteome</keyword>
<dbReference type="InterPro" id="IPR021131">
    <property type="entry name" value="Ribosomal_uL15/eL18"/>
</dbReference>
<feature type="compositionally biased region" description="Gly residues" evidence="5">
    <location>
        <begin position="24"/>
        <end position="36"/>
    </location>
</feature>
<dbReference type="InterPro" id="IPR005749">
    <property type="entry name" value="Ribosomal_uL15_bac-type"/>
</dbReference>
<evidence type="ECO:0000256" key="4">
    <source>
        <dbReference type="HAMAP-Rule" id="MF_01341"/>
    </source>
</evidence>
<dbReference type="HAMAP" id="MF_01341">
    <property type="entry name" value="Ribosomal_uL15"/>
    <property type="match status" value="1"/>
</dbReference>
<feature type="domain" description="Large ribosomal subunit protein uL15/eL18" evidence="6">
    <location>
        <begin position="77"/>
        <end position="154"/>
    </location>
</feature>
<reference evidence="7 8" key="1">
    <citation type="submission" date="2024-01" db="EMBL/GenBank/DDBJ databases">
        <authorList>
            <person name="Kunselman E."/>
        </authorList>
    </citation>
    <scope>NUCLEOTIDE SEQUENCE [LARGE SCALE GENOMIC DNA]</scope>
    <source>
        <strain evidence="7">2 abalone samples</strain>
    </source>
</reference>
<comment type="caution">
    <text evidence="7">The sequence shown here is derived from an EMBL/GenBank/DDBJ whole genome shotgun (WGS) entry which is preliminary data.</text>
</comment>
<accession>A0ABM9N9D7</accession>
<comment type="function">
    <text evidence="4">Binds to the 23S rRNA.</text>
</comment>
<feature type="region of interest" description="Disordered" evidence="5">
    <location>
        <begin position="1"/>
        <end position="40"/>
    </location>
</feature>
<evidence type="ECO:0000256" key="1">
    <source>
        <dbReference type="ARBA" id="ARBA00007320"/>
    </source>
</evidence>
<keyword evidence="4" id="KW-0694">RNA-binding</keyword>
<gene>
    <name evidence="4 7" type="primary">rplO</name>
    <name evidence="7" type="ORF">CAXC1_330021</name>
</gene>
<dbReference type="PANTHER" id="PTHR12934">
    <property type="entry name" value="50S RIBOSOMAL PROTEIN L15"/>
    <property type="match status" value="1"/>
</dbReference>
<dbReference type="InterPro" id="IPR036227">
    <property type="entry name" value="Ribosomal_uL15/eL18_sf"/>
</dbReference>
<comment type="similarity">
    <text evidence="1 4">Belongs to the universal ribosomal protein uL15 family.</text>
</comment>
<comment type="subunit">
    <text evidence="4">Part of the 50S ribosomal subunit.</text>
</comment>
<keyword evidence="2 4" id="KW-0689">Ribosomal protein</keyword>
<sequence length="156" mass="16831">MLLPHNVSISLANRKKKKRVGRGMSSGKGKTCGRGTKGQKARTGVSIHGFEGGQNPLYTTLPKRGFVSFSKNKFVIVTLKSIEAAIKKKTLDTNNSSTNNTIDLEALYNAGLISNKKNKIKLLANGGLKIRNLRFKLDAYSASAKNIVLNAGGELL</sequence>
<protein>
    <recommendedName>
        <fullName evidence="4">Large ribosomal subunit protein uL15</fullName>
    </recommendedName>
</protein>
<dbReference type="EMBL" id="CAWVOK010000026">
    <property type="protein sequence ID" value="CAK8163261.1"/>
    <property type="molecule type" value="Genomic_DNA"/>
</dbReference>
<dbReference type="InterPro" id="IPR030878">
    <property type="entry name" value="Ribosomal_uL15"/>
</dbReference>
<dbReference type="Proteomes" id="UP001314181">
    <property type="component" value="Unassembled WGS sequence"/>
</dbReference>
<evidence type="ECO:0000256" key="3">
    <source>
        <dbReference type="ARBA" id="ARBA00023274"/>
    </source>
</evidence>
<keyword evidence="4" id="KW-0699">rRNA-binding</keyword>
<evidence type="ECO:0000256" key="5">
    <source>
        <dbReference type="SAM" id="MobiDB-lite"/>
    </source>
</evidence>
<evidence type="ECO:0000313" key="8">
    <source>
        <dbReference type="Proteomes" id="UP001314181"/>
    </source>
</evidence>